<gene>
    <name evidence="1" type="ORF">AAHA92_07950</name>
</gene>
<dbReference type="EMBL" id="JBEAFC010000004">
    <property type="protein sequence ID" value="KAL1557363.1"/>
    <property type="molecule type" value="Genomic_DNA"/>
</dbReference>
<name>A0ABD1HQ25_SALDI</name>
<accession>A0ABD1HQ25</accession>
<reference evidence="1 2" key="1">
    <citation type="submission" date="2024-06" db="EMBL/GenBank/DDBJ databases">
        <title>A chromosome level genome sequence of Diviner's sage (Salvia divinorum).</title>
        <authorList>
            <person name="Ford S.A."/>
            <person name="Ro D.-K."/>
            <person name="Ness R.W."/>
            <person name="Phillips M.A."/>
        </authorList>
    </citation>
    <scope>NUCLEOTIDE SEQUENCE [LARGE SCALE GENOMIC DNA]</scope>
    <source>
        <strain evidence="1">SAF-2024a</strain>
        <tissue evidence="1">Leaf</tissue>
    </source>
</reference>
<organism evidence="1 2">
    <name type="scientific">Salvia divinorum</name>
    <name type="common">Maria pastora</name>
    <name type="synonym">Diviner's sage</name>
    <dbReference type="NCBI Taxonomy" id="28513"/>
    <lineage>
        <taxon>Eukaryota</taxon>
        <taxon>Viridiplantae</taxon>
        <taxon>Streptophyta</taxon>
        <taxon>Embryophyta</taxon>
        <taxon>Tracheophyta</taxon>
        <taxon>Spermatophyta</taxon>
        <taxon>Magnoliopsida</taxon>
        <taxon>eudicotyledons</taxon>
        <taxon>Gunneridae</taxon>
        <taxon>Pentapetalae</taxon>
        <taxon>asterids</taxon>
        <taxon>lamiids</taxon>
        <taxon>Lamiales</taxon>
        <taxon>Lamiaceae</taxon>
        <taxon>Nepetoideae</taxon>
        <taxon>Mentheae</taxon>
        <taxon>Salviinae</taxon>
        <taxon>Salvia</taxon>
        <taxon>Salvia subgen. Calosphace</taxon>
    </lineage>
</organism>
<proteinExistence type="predicted"/>
<keyword evidence="2" id="KW-1185">Reference proteome</keyword>
<evidence type="ECO:0000313" key="2">
    <source>
        <dbReference type="Proteomes" id="UP001567538"/>
    </source>
</evidence>
<dbReference type="Proteomes" id="UP001567538">
    <property type="component" value="Unassembled WGS sequence"/>
</dbReference>
<sequence length="86" mass="9774">MVAAVGVLKLCHLSVSTCLDADFPPLLKQLMLKDKDAQVVTNYLTSLQEIWSLEASTSKEAARERETLLSKSVVYYFFNRKKEFSE</sequence>
<evidence type="ECO:0000313" key="1">
    <source>
        <dbReference type="EMBL" id="KAL1557363.1"/>
    </source>
</evidence>
<protein>
    <submittedName>
        <fullName evidence="1">Beta-adaptin-like protein A</fullName>
    </submittedName>
</protein>
<comment type="caution">
    <text evidence="1">The sequence shown here is derived from an EMBL/GenBank/DDBJ whole genome shotgun (WGS) entry which is preliminary data.</text>
</comment>
<dbReference type="AlphaFoldDB" id="A0ABD1HQ25"/>